<protein>
    <recommendedName>
        <fullName evidence="2">Anaphase-promoting complex subunit 4 WD40 domain-containing protein</fullName>
    </recommendedName>
</protein>
<organism evidence="1">
    <name type="scientific">Homalodisca liturata</name>
    <dbReference type="NCBI Taxonomy" id="320908"/>
    <lineage>
        <taxon>Eukaryota</taxon>
        <taxon>Metazoa</taxon>
        <taxon>Ecdysozoa</taxon>
        <taxon>Arthropoda</taxon>
        <taxon>Hexapoda</taxon>
        <taxon>Insecta</taxon>
        <taxon>Pterygota</taxon>
        <taxon>Neoptera</taxon>
        <taxon>Paraneoptera</taxon>
        <taxon>Hemiptera</taxon>
        <taxon>Auchenorrhyncha</taxon>
        <taxon>Membracoidea</taxon>
        <taxon>Cicadellidae</taxon>
        <taxon>Cicadellinae</taxon>
        <taxon>Proconiini</taxon>
        <taxon>Homalodisca</taxon>
    </lineage>
</organism>
<dbReference type="SUPFAM" id="SSF50978">
    <property type="entry name" value="WD40 repeat-like"/>
    <property type="match status" value="1"/>
</dbReference>
<dbReference type="InterPro" id="IPR036322">
    <property type="entry name" value="WD40_repeat_dom_sf"/>
</dbReference>
<reference evidence="1" key="1">
    <citation type="submission" date="2015-11" db="EMBL/GenBank/DDBJ databases">
        <title>De novo transcriptome assembly of four potential Pierce s Disease insect vectors from Arizona vineyards.</title>
        <authorList>
            <person name="Tassone E.E."/>
        </authorList>
    </citation>
    <scope>NUCLEOTIDE SEQUENCE</scope>
</reference>
<proteinExistence type="predicted"/>
<dbReference type="EMBL" id="GECU01017631">
    <property type="protein sequence ID" value="JAS90075.1"/>
    <property type="molecule type" value="Transcribed_RNA"/>
</dbReference>
<name>A0A1B6IT12_9HEMI</name>
<evidence type="ECO:0008006" key="2">
    <source>
        <dbReference type="Google" id="ProtNLM"/>
    </source>
</evidence>
<dbReference type="Gene3D" id="2.130.10.10">
    <property type="entry name" value="YVTN repeat-like/Quinoprotein amine dehydrogenase"/>
    <property type="match status" value="1"/>
</dbReference>
<sequence length="147" mass="16338">MNVLRRLLVVRAYVDYDKAKETKMPVRDYDVDCAVKAISFSKDGSLLAYGGRNAKVYLVNLVGNETLQTIDVPSKVIALASGENQPLIAVSVPNKILLWHIIESKLIGEYVFCQSGEHYCYSLVFIGDEIMAGIDNGDLLRIEVARN</sequence>
<dbReference type="InterPro" id="IPR015943">
    <property type="entry name" value="WD40/YVTN_repeat-like_dom_sf"/>
</dbReference>
<gene>
    <name evidence="1" type="ORF">g.5104</name>
</gene>
<dbReference type="AlphaFoldDB" id="A0A1B6IT12"/>
<evidence type="ECO:0000313" key="1">
    <source>
        <dbReference type="EMBL" id="JAS90075.1"/>
    </source>
</evidence>
<accession>A0A1B6IT12</accession>